<evidence type="ECO:0000256" key="3">
    <source>
        <dbReference type="ARBA" id="ARBA00022833"/>
    </source>
</evidence>
<keyword evidence="8" id="KW-1185">Reference proteome</keyword>
<organism evidence="7 8">
    <name type="scientific">Fusarium zealandicum</name>
    <dbReference type="NCBI Taxonomy" id="1053134"/>
    <lineage>
        <taxon>Eukaryota</taxon>
        <taxon>Fungi</taxon>
        <taxon>Dikarya</taxon>
        <taxon>Ascomycota</taxon>
        <taxon>Pezizomycotina</taxon>
        <taxon>Sordariomycetes</taxon>
        <taxon>Hypocreomycetidae</taxon>
        <taxon>Hypocreales</taxon>
        <taxon>Nectriaceae</taxon>
        <taxon>Fusarium</taxon>
        <taxon>Fusarium staphyleae species complex</taxon>
    </lineage>
</organism>
<dbReference type="CDD" id="cd02249">
    <property type="entry name" value="ZZ"/>
    <property type="match status" value="1"/>
</dbReference>
<dbReference type="Pfam" id="PF16158">
    <property type="entry name" value="N_BRCA1_IG"/>
    <property type="match status" value="1"/>
</dbReference>
<feature type="region of interest" description="Disordered" evidence="5">
    <location>
        <begin position="92"/>
        <end position="163"/>
    </location>
</feature>
<dbReference type="InterPro" id="IPR032350">
    <property type="entry name" value="Nbr1_FW"/>
</dbReference>
<dbReference type="Gene3D" id="2.60.40.10">
    <property type="entry name" value="Immunoglobulins"/>
    <property type="match status" value="1"/>
</dbReference>
<dbReference type="AlphaFoldDB" id="A0A8H4ULG4"/>
<dbReference type="Pfam" id="PF00569">
    <property type="entry name" value="ZZ"/>
    <property type="match status" value="3"/>
</dbReference>
<dbReference type="CDD" id="cd02341">
    <property type="entry name" value="ZZ_ZZZ3"/>
    <property type="match status" value="1"/>
</dbReference>
<feature type="compositionally biased region" description="Acidic residues" evidence="5">
    <location>
        <begin position="845"/>
        <end position="857"/>
    </location>
</feature>
<dbReference type="Gene3D" id="3.30.60.90">
    <property type="match status" value="4"/>
</dbReference>
<dbReference type="SMART" id="SM00291">
    <property type="entry name" value="ZnF_ZZ"/>
    <property type="match status" value="4"/>
</dbReference>
<feature type="compositionally biased region" description="Low complexity" evidence="5">
    <location>
        <begin position="139"/>
        <end position="158"/>
    </location>
</feature>
<keyword evidence="1" id="KW-0479">Metal-binding</keyword>
<comment type="caution">
    <text evidence="7">The sequence shown here is derived from an EMBL/GenBank/DDBJ whole genome shotgun (WGS) entry which is preliminary data.</text>
</comment>
<evidence type="ECO:0000256" key="4">
    <source>
        <dbReference type="PROSITE-ProRule" id="PRU00228"/>
    </source>
</evidence>
<dbReference type="PANTHER" id="PTHR20930:SF0">
    <property type="entry name" value="PROTEIN ILRUN"/>
    <property type="match status" value="1"/>
</dbReference>
<evidence type="ECO:0000256" key="1">
    <source>
        <dbReference type="ARBA" id="ARBA00022723"/>
    </source>
</evidence>
<keyword evidence="3" id="KW-0862">Zinc</keyword>
<sequence length="884" mass="98041">MASAVNPTLDHMVTVKVLYDGITRRTKMPLRDMVPRTLESNIRTFLHISPNDEVVLERYSDSAASYVTLEAGNIPIFKQLYRAAKAKSKLKIRASVKESESKTVPKPATVEDEPEAFASAPAPKETRENEDQISPVPTPTAEAPAPTPASAVTPSETTLPLRCNPMSRTYNAALLSDAARFIGERQDTRREFEDRLANLMDRQSQSTSAPRPCGYGLPRPQQNPFSVPRHCAMPPVQCPSRGTIFAVCCNSCESTMPDLHYHCSTCDDGDFDLCQACVDQGATCYGKDHWLIKRTTVNGQLVQSTTETIAPKSKPEVKPETTIETQVEPKVETRAEPTIDPKDEAPSLPQPLFEPLAARWASLGVMRTCNCCVQELPEAEFLHCTVCEDFDLCQACFTKDSHGHHPKHGFVPAVKGTNMPDHIAVKMNPGRNQMHHAICDGCEKYITGIRHKCLDCPDWDFCSVCIKSNSITHPGHRFVPIYEQLTDIRVRSPSSVHIGICCDGPLCAENQAYPNYIRGTRYKCAICNDLDFCANCESSPINNHNKTHPLIKFKSPVRHVSVTTTGEHQGGQRMHEMGDRVTPNATENVPTARNNTINPVRTIVNMKPTEPARPKVAVKVPTPEVKEEKKESPAPTPAPKEQLEGAFIRDSVQDGTILPPNHVFEQTWAMRNDGKETWPAGCSVRFVGGDYMGHVDSNHPAGISELVSASESTVCYAPLAPGQVFSFTVLLRTPARAGKVISYWRLTTPDGDKFGHRLWCDVNVRLVKEESKPEPKLEALPEPESEPEIKEPAPVEEVKIEDDSQASSQMIFPKLEKESPVASIHEAAAPAPVIEEPVETKEPETVEDEWDYSDDGFMTDEEYDILDASDEEYLEEQKKKLATK</sequence>
<evidence type="ECO:0000313" key="8">
    <source>
        <dbReference type="Proteomes" id="UP000635477"/>
    </source>
</evidence>
<evidence type="ECO:0000256" key="5">
    <source>
        <dbReference type="SAM" id="MobiDB-lite"/>
    </source>
</evidence>
<feature type="domain" description="ZZ-type" evidence="6">
    <location>
        <begin position="364"/>
        <end position="418"/>
    </location>
</feature>
<keyword evidence="2 4" id="KW-0863">Zinc-finger</keyword>
<dbReference type="EMBL" id="JABEYC010000346">
    <property type="protein sequence ID" value="KAF4978743.1"/>
    <property type="molecule type" value="Genomic_DNA"/>
</dbReference>
<proteinExistence type="predicted"/>
<evidence type="ECO:0000259" key="6">
    <source>
        <dbReference type="PROSITE" id="PS50135"/>
    </source>
</evidence>
<dbReference type="CDD" id="cd14947">
    <property type="entry name" value="NBR1_like"/>
    <property type="match status" value="1"/>
</dbReference>
<evidence type="ECO:0000313" key="7">
    <source>
        <dbReference type="EMBL" id="KAF4978743.1"/>
    </source>
</evidence>
<feature type="compositionally biased region" description="Basic and acidic residues" evidence="5">
    <location>
        <begin position="787"/>
        <end position="802"/>
    </location>
</feature>
<gene>
    <name evidence="7" type="ORF">FZEAL_4936</name>
</gene>
<name>A0A8H4ULG4_9HYPO</name>
<dbReference type="SUPFAM" id="SSF57850">
    <property type="entry name" value="RING/U-box"/>
    <property type="match status" value="4"/>
</dbReference>
<dbReference type="PANTHER" id="PTHR20930">
    <property type="entry name" value="OVARIAN CARCINOMA ANTIGEN CA125-RELATED"/>
    <property type="match status" value="1"/>
</dbReference>
<dbReference type="GO" id="GO:0008270">
    <property type="term" value="F:zinc ion binding"/>
    <property type="evidence" value="ECO:0007669"/>
    <property type="project" value="UniProtKB-KW"/>
</dbReference>
<dbReference type="InterPro" id="IPR043145">
    <property type="entry name" value="Znf_ZZ_sf"/>
</dbReference>
<evidence type="ECO:0000256" key="2">
    <source>
        <dbReference type="ARBA" id="ARBA00022771"/>
    </source>
</evidence>
<protein>
    <recommendedName>
        <fullName evidence="6">ZZ-type domain-containing protein</fullName>
    </recommendedName>
</protein>
<dbReference type="CDD" id="cd02340">
    <property type="entry name" value="ZZ_NBR1_like"/>
    <property type="match status" value="1"/>
</dbReference>
<feature type="region of interest" description="Disordered" evidence="5">
    <location>
        <begin position="771"/>
        <end position="857"/>
    </location>
</feature>
<feature type="compositionally biased region" description="Low complexity" evidence="5">
    <location>
        <begin position="826"/>
        <end position="835"/>
    </location>
</feature>
<accession>A0A8H4ULG4</accession>
<dbReference type="PROSITE" id="PS50135">
    <property type="entry name" value="ZF_ZZ_2"/>
    <property type="match status" value="1"/>
</dbReference>
<dbReference type="InterPro" id="IPR000433">
    <property type="entry name" value="Znf_ZZ"/>
</dbReference>
<dbReference type="OrthoDB" id="661148at2759"/>
<dbReference type="InterPro" id="IPR041981">
    <property type="entry name" value="ZZZ3_ZZ"/>
</dbReference>
<dbReference type="InterPro" id="IPR013783">
    <property type="entry name" value="Ig-like_fold"/>
</dbReference>
<reference evidence="7" key="1">
    <citation type="journal article" date="2020" name="BMC Genomics">
        <title>Correction to: Identification and distribution of gene clusters required for synthesis of sphingolipid metabolism inhibitors in diverse species of the filamentous fungus Fusarium.</title>
        <authorList>
            <person name="Kim H.S."/>
            <person name="Lohmar J.M."/>
            <person name="Busman M."/>
            <person name="Brown D.W."/>
            <person name="Naumann T.A."/>
            <person name="Divon H.H."/>
            <person name="Lysoe E."/>
            <person name="Uhlig S."/>
            <person name="Proctor R.H."/>
        </authorList>
    </citation>
    <scope>NUCLEOTIDE SEQUENCE</scope>
    <source>
        <strain evidence="7">NRRL 22465</strain>
    </source>
</reference>
<reference evidence="7" key="2">
    <citation type="submission" date="2020-05" db="EMBL/GenBank/DDBJ databases">
        <authorList>
            <person name="Kim H.-S."/>
            <person name="Proctor R.H."/>
            <person name="Brown D.W."/>
        </authorList>
    </citation>
    <scope>NUCLEOTIDE SEQUENCE</scope>
    <source>
        <strain evidence="7">NRRL 22465</strain>
    </source>
</reference>
<feature type="region of interest" description="Disordered" evidence="5">
    <location>
        <begin position="620"/>
        <end position="640"/>
    </location>
</feature>
<dbReference type="Proteomes" id="UP000635477">
    <property type="component" value="Unassembled WGS sequence"/>
</dbReference>